<dbReference type="Proteomes" id="UP000094849">
    <property type="component" value="Unassembled WGS sequence"/>
</dbReference>
<evidence type="ECO:0000256" key="4">
    <source>
        <dbReference type="ARBA" id="ARBA00023065"/>
    </source>
</evidence>
<keyword evidence="6" id="KW-0472">Membrane</keyword>
<feature type="signal peptide" evidence="7">
    <location>
        <begin position="1"/>
        <end position="24"/>
    </location>
</feature>
<dbReference type="Gene3D" id="2.60.40.2030">
    <property type="match status" value="7"/>
</dbReference>
<feature type="compositionally biased region" description="Acidic residues" evidence="5">
    <location>
        <begin position="1016"/>
        <end position="1028"/>
    </location>
</feature>
<feature type="region of interest" description="Disordered" evidence="5">
    <location>
        <begin position="1014"/>
        <end position="1033"/>
    </location>
</feature>
<name>A0A1E2USJ1_9GAMM</name>
<feature type="domain" description="Calx-beta" evidence="8">
    <location>
        <begin position="316"/>
        <end position="417"/>
    </location>
</feature>
<dbReference type="SUPFAM" id="SSF141072">
    <property type="entry name" value="CalX-like"/>
    <property type="match status" value="7"/>
</dbReference>
<dbReference type="InterPro" id="IPR003644">
    <property type="entry name" value="Calx_beta"/>
</dbReference>
<feature type="domain" description="Calx-beta" evidence="8">
    <location>
        <begin position="430"/>
        <end position="532"/>
    </location>
</feature>
<feature type="domain" description="Calx-beta" evidence="8">
    <location>
        <begin position="206"/>
        <end position="306"/>
    </location>
</feature>
<keyword evidence="3" id="KW-0106">Calcium</keyword>
<evidence type="ECO:0000256" key="1">
    <source>
        <dbReference type="ARBA" id="ARBA00022729"/>
    </source>
</evidence>
<dbReference type="PANTHER" id="PTHR11878:SF65">
    <property type="entry name" value="NA_CA-EXCHANGE PROTEIN, ISOFORM G"/>
    <property type="match status" value="1"/>
</dbReference>
<dbReference type="RefSeq" id="WP_069024593.1">
    <property type="nucleotide sequence ID" value="NZ_LVJZ01000003.1"/>
</dbReference>
<accession>A0A1E2USJ1</accession>
<dbReference type="SMART" id="SM00237">
    <property type="entry name" value="Calx_beta"/>
    <property type="match status" value="7"/>
</dbReference>
<feature type="transmembrane region" description="Helical" evidence="6">
    <location>
        <begin position="1041"/>
        <end position="1060"/>
    </location>
</feature>
<dbReference type="Pfam" id="PF03160">
    <property type="entry name" value="Calx-beta"/>
    <property type="match status" value="7"/>
</dbReference>
<comment type="caution">
    <text evidence="9">The sequence shown here is derived from an EMBL/GenBank/DDBJ whole genome shotgun (WGS) entry which is preliminary data.</text>
</comment>
<dbReference type="AlphaFoldDB" id="A0A1E2USJ1"/>
<feature type="domain" description="Calx-beta" evidence="8">
    <location>
        <begin position="662"/>
        <end position="764"/>
    </location>
</feature>
<dbReference type="EMBL" id="LVJZ01000003">
    <property type="protein sequence ID" value="ODB97696.1"/>
    <property type="molecule type" value="Genomic_DNA"/>
</dbReference>
<reference evidence="9 10" key="1">
    <citation type="submission" date="2016-03" db="EMBL/GenBank/DDBJ databases">
        <title>Chemosynthetic sulphur-oxidizing symbionts of marine invertebrate animals are capable of nitrogen fixation.</title>
        <authorList>
            <person name="Petersen J.M."/>
            <person name="Kemper A."/>
            <person name="Gruber-Vodicka H."/>
            <person name="Cardini U."/>
            <person name="Geest Mvander."/>
            <person name="Kleiner M."/>
            <person name="Bulgheresi S."/>
            <person name="Fussmann M."/>
            <person name="Herbold C."/>
            <person name="Seah B.K.B."/>
            <person name="Antony C.Paul."/>
            <person name="Liu D."/>
            <person name="Belitz A."/>
            <person name="Weber M."/>
        </authorList>
    </citation>
    <scope>NUCLEOTIDE SEQUENCE [LARGE SCALE GENOMIC DNA]</scope>
    <source>
        <strain evidence="9">G_D</strain>
    </source>
</reference>
<gene>
    <name evidence="9" type="ORF">A3196_13560</name>
</gene>
<feature type="chain" id="PRO_5009119170" description="Calx-beta domain-containing protein" evidence="7">
    <location>
        <begin position="25"/>
        <end position="1074"/>
    </location>
</feature>
<evidence type="ECO:0000256" key="6">
    <source>
        <dbReference type="SAM" id="Phobius"/>
    </source>
</evidence>
<keyword evidence="2" id="KW-0677">Repeat</keyword>
<evidence type="ECO:0000256" key="2">
    <source>
        <dbReference type="ARBA" id="ARBA00022737"/>
    </source>
</evidence>
<dbReference type="InterPro" id="IPR051171">
    <property type="entry name" value="CaCA"/>
</dbReference>
<proteinExistence type="predicted"/>
<dbReference type="InterPro" id="IPR038081">
    <property type="entry name" value="CalX-like_sf"/>
</dbReference>
<dbReference type="GO" id="GO:0007154">
    <property type="term" value="P:cell communication"/>
    <property type="evidence" value="ECO:0007669"/>
    <property type="project" value="InterPro"/>
</dbReference>
<feature type="domain" description="Calx-beta" evidence="8">
    <location>
        <begin position="897"/>
        <end position="996"/>
    </location>
</feature>
<sequence>MQYRNHLLGFLTLLGLVSSFESHAVVTVYCCDATAEAQFIQDLSNLPSISPDITKESFEGSAWDGTRSTGVQSVTSQGITWAGSSTESSFVRTSTSGGDVHEGSYLMFPVDNRNDHLVPDKYTLTASGTTLYGVGGWFRSSTGAKIGFTTNGSAPVDFTGSQATVTGWTFLGFIDDAGFTNVLVEAVDEGGDEVNIFFSDDFTLGAQSGAFPGQKLQFSSATYSVAENAATLQLTVERTGGTSGALSVDYATDSDSETDTASANLDYTPVSGTLNFADGESSQQISIDILDDTIFEDSETFTINLSGLNIGAQNSATVTITDNDAPAVGEVQFSSSTYTFSEGDGSVTITVQRDGGSSGSGSVDYAMSDATATAGSDYTAASGTLSFVDGQISSSITLAITDDATTEGTESLLITLSNPVSVSLAARDVTEVSITDNEPVSSSGSLQFSGSSYTASEGDTSILLPVTRTNGSSGAVSITCSTSDLTATAGSDYTATQATVNFADGELTSNCVIPVLDDSSYEADETLMVTLSTPTGGAVLGTPASAVVTLSSDDPIPAMGSLQFSLSEYQLNEDGGTATIAVSRSGGSSGTVGVSYASSDSTATAGEDYTAASGSVSFADGVTSGSFQVTLLDDSEYEGDERITLTLSNPTGGAVLGPTAQVDLVITEDDAAPATGLLVFSASDLGADEADGLIEVTVERQGGSSGAAQVNYATADGTAIAGIDYQVASGTLMFADGELSKTFEITIVDDALFEGTETINLILSDAVGASLGDTSTATISVTDDDVPPAAGSLIFSNSAITAAEDGGDVTVTVSRSGGSTGAVSVDYNTADGTAIASSDYTYTSGNISFADGDEADKTFTVPLLNDTEVESDETILLQMSNFQGGAVAGDQSSGQITITDDDVLNASTVIGFTITSLTVNESSVNASFTIDRSVVLTGTVSVDLSVGTSTAVAGSDFNVTTGTLQFASGETQKTINVEIIDNTVVDGDRTITFVLGNVSGTATIDSNSGSFTLTISDDDQDGGSDGDDNGGGGGGGGSADLMLLLGLMIIFFGYLQLQNARQARACAKRRVDEQ</sequence>
<evidence type="ECO:0000313" key="10">
    <source>
        <dbReference type="Proteomes" id="UP000094849"/>
    </source>
</evidence>
<evidence type="ECO:0000313" key="9">
    <source>
        <dbReference type="EMBL" id="ODB97696.1"/>
    </source>
</evidence>
<organism evidence="9 10">
    <name type="scientific">Candidatus Thiodiazotropha endoloripes</name>
    <dbReference type="NCBI Taxonomy" id="1818881"/>
    <lineage>
        <taxon>Bacteria</taxon>
        <taxon>Pseudomonadati</taxon>
        <taxon>Pseudomonadota</taxon>
        <taxon>Gammaproteobacteria</taxon>
        <taxon>Chromatiales</taxon>
        <taxon>Sedimenticolaceae</taxon>
        <taxon>Candidatus Thiodiazotropha</taxon>
    </lineage>
</organism>
<dbReference type="STRING" id="1818881.A3196_13560"/>
<dbReference type="GO" id="GO:0030001">
    <property type="term" value="P:metal ion transport"/>
    <property type="evidence" value="ECO:0007669"/>
    <property type="project" value="TreeGrafter"/>
</dbReference>
<keyword evidence="10" id="KW-1185">Reference proteome</keyword>
<dbReference type="PANTHER" id="PTHR11878">
    <property type="entry name" value="SODIUM/CALCIUM EXCHANGER"/>
    <property type="match status" value="1"/>
</dbReference>
<keyword evidence="1 7" id="KW-0732">Signal</keyword>
<keyword evidence="6" id="KW-0812">Transmembrane</keyword>
<evidence type="ECO:0000256" key="5">
    <source>
        <dbReference type="SAM" id="MobiDB-lite"/>
    </source>
</evidence>
<protein>
    <recommendedName>
        <fullName evidence="8">Calx-beta domain-containing protein</fullName>
    </recommendedName>
</protein>
<keyword evidence="4" id="KW-0406">Ion transport</keyword>
<feature type="domain" description="Calx-beta" evidence="8">
    <location>
        <begin position="546"/>
        <end position="648"/>
    </location>
</feature>
<evidence type="ECO:0000256" key="3">
    <source>
        <dbReference type="ARBA" id="ARBA00022837"/>
    </source>
</evidence>
<dbReference type="GO" id="GO:0016020">
    <property type="term" value="C:membrane"/>
    <property type="evidence" value="ECO:0007669"/>
    <property type="project" value="InterPro"/>
</dbReference>
<evidence type="ECO:0000256" key="7">
    <source>
        <dbReference type="SAM" id="SignalP"/>
    </source>
</evidence>
<keyword evidence="4" id="KW-0813">Transport</keyword>
<feature type="domain" description="Calx-beta" evidence="8">
    <location>
        <begin position="777"/>
        <end position="880"/>
    </location>
</feature>
<evidence type="ECO:0000259" key="8">
    <source>
        <dbReference type="SMART" id="SM00237"/>
    </source>
</evidence>
<keyword evidence="6" id="KW-1133">Transmembrane helix</keyword>